<feature type="chain" id="PRO_5045452173" description="Lipoprotein" evidence="1">
    <location>
        <begin position="23"/>
        <end position="190"/>
    </location>
</feature>
<keyword evidence="1" id="KW-0732">Signal</keyword>
<dbReference type="PROSITE" id="PS51257">
    <property type="entry name" value="PROKAR_LIPOPROTEIN"/>
    <property type="match status" value="1"/>
</dbReference>
<accession>A0ABU7S5N7</accession>
<name>A0ABU7S5N7_9ACTN</name>
<dbReference type="Proteomes" id="UP001339911">
    <property type="component" value="Unassembled WGS sequence"/>
</dbReference>
<evidence type="ECO:0000256" key="1">
    <source>
        <dbReference type="SAM" id="SignalP"/>
    </source>
</evidence>
<comment type="caution">
    <text evidence="2">The sequence shown here is derived from an EMBL/GenBank/DDBJ whole genome shotgun (WGS) entry which is preliminary data.</text>
</comment>
<feature type="signal peptide" evidence="1">
    <location>
        <begin position="1"/>
        <end position="22"/>
    </location>
</feature>
<reference evidence="2 3" key="1">
    <citation type="submission" date="2024-01" db="EMBL/GenBank/DDBJ databases">
        <title>Genome insights into Plantactinospora veratri sp. nov.</title>
        <authorList>
            <person name="Wang L."/>
        </authorList>
    </citation>
    <scope>NUCLEOTIDE SEQUENCE [LARGE SCALE GENOMIC DNA]</scope>
    <source>
        <strain evidence="2 3">NEAU-FHS4</strain>
    </source>
</reference>
<dbReference type="EMBL" id="JAZGQL010000001">
    <property type="protein sequence ID" value="MEE6305287.1"/>
    <property type="molecule type" value="Genomic_DNA"/>
</dbReference>
<protein>
    <recommendedName>
        <fullName evidence="4">Lipoprotein</fullName>
    </recommendedName>
</protein>
<sequence>MRTRIGGVPVAALSLLIGLALAGCGGDGTDPGAGTPTSAASGGADPAGELRAAGLHFSSCMRERGYDVPDPVFDERGFPGFAEPELRGDPRYEADRAECRVALDAAAVAAGAPTRDELAEQLLAFARCMRERGVEMPDPPAGGGLRLDGELLSAPNWRPAAQACREHLPAKYADLVDGLPPGPKSTGRTK</sequence>
<evidence type="ECO:0008006" key="4">
    <source>
        <dbReference type="Google" id="ProtNLM"/>
    </source>
</evidence>
<proteinExistence type="predicted"/>
<keyword evidence="3" id="KW-1185">Reference proteome</keyword>
<dbReference type="RefSeq" id="WP_331205703.1">
    <property type="nucleotide sequence ID" value="NZ_JAZGQL010000001.1"/>
</dbReference>
<organism evidence="2 3">
    <name type="scientific">Plantactinospora veratri</name>
    <dbReference type="NCBI Taxonomy" id="1436122"/>
    <lineage>
        <taxon>Bacteria</taxon>
        <taxon>Bacillati</taxon>
        <taxon>Actinomycetota</taxon>
        <taxon>Actinomycetes</taxon>
        <taxon>Micromonosporales</taxon>
        <taxon>Micromonosporaceae</taxon>
        <taxon>Plantactinospora</taxon>
    </lineage>
</organism>
<evidence type="ECO:0000313" key="2">
    <source>
        <dbReference type="EMBL" id="MEE6305287.1"/>
    </source>
</evidence>
<evidence type="ECO:0000313" key="3">
    <source>
        <dbReference type="Proteomes" id="UP001339911"/>
    </source>
</evidence>
<gene>
    <name evidence="2" type="ORF">V1634_00365</name>
</gene>